<accession>A0ABP8XFH8</accession>
<gene>
    <name evidence="2" type="ORF">GCM10023349_24700</name>
</gene>
<keyword evidence="3" id="KW-1185">Reference proteome</keyword>
<evidence type="ECO:0000259" key="1">
    <source>
        <dbReference type="Pfam" id="PF11716"/>
    </source>
</evidence>
<sequence>MRAYDTLPEILRDAYGEDMSDSVHDSGNPWGDLYRANVAAITRLASDLDDTGLATTVPGSPDWTVRDVLAHLAGGPADALAGRMEGAPGPEWTARHVAERRGRPVEDLIGELTANQDAVAASTLDNPRPAIVWDLAVHHADLHEALGLGVPPTPMWSPVLAAVAPMKFGATQPPSEIEDYELFRALFSRRSRSQMQAWGLPLSPDQLDDLCIFGPREDDQPVP</sequence>
<feature type="domain" description="Mycothiol-dependent maleylpyruvate isomerase metal-binding" evidence="1">
    <location>
        <begin position="35"/>
        <end position="135"/>
    </location>
</feature>
<comment type="caution">
    <text evidence="2">The sequence shown here is derived from an EMBL/GenBank/DDBJ whole genome shotgun (WGS) entry which is preliminary data.</text>
</comment>
<dbReference type="SUPFAM" id="SSF109854">
    <property type="entry name" value="DinB/YfiT-like putative metalloenzymes"/>
    <property type="match status" value="1"/>
</dbReference>
<reference evidence="3" key="1">
    <citation type="journal article" date="2019" name="Int. J. Syst. Evol. Microbiol.">
        <title>The Global Catalogue of Microorganisms (GCM) 10K type strain sequencing project: providing services to taxonomists for standard genome sequencing and annotation.</title>
        <authorList>
            <consortium name="The Broad Institute Genomics Platform"/>
            <consortium name="The Broad Institute Genome Sequencing Center for Infectious Disease"/>
            <person name="Wu L."/>
            <person name="Ma J."/>
        </authorList>
    </citation>
    <scope>NUCLEOTIDE SEQUENCE [LARGE SCALE GENOMIC DNA]</scope>
    <source>
        <strain evidence="3">JCM 18531</strain>
    </source>
</reference>
<dbReference type="InterPro" id="IPR034660">
    <property type="entry name" value="DinB/YfiT-like"/>
</dbReference>
<name>A0ABP8XFH8_9ACTN</name>
<dbReference type="InterPro" id="IPR024344">
    <property type="entry name" value="MDMPI_metal-binding"/>
</dbReference>
<protein>
    <recommendedName>
        <fullName evidence="1">Mycothiol-dependent maleylpyruvate isomerase metal-binding domain-containing protein</fullName>
    </recommendedName>
</protein>
<dbReference type="Proteomes" id="UP001499974">
    <property type="component" value="Unassembled WGS sequence"/>
</dbReference>
<evidence type="ECO:0000313" key="3">
    <source>
        <dbReference type="Proteomes" id="UP001499974"/>
    </source>
</evidence>
<dbReference type="Gene3D" id="1.20.120.450">
    <property type="entry name" value="dinb family like domain"/>
    <property type="match status" value="1"/>
</dbReference>
<dbReference type="EMBL" id="BAABKM010000002">
    <property type="protein sequence ID" value="GAA4705850.1"/>
    <property type="molecule type" value="Genomic_DNA"/>
</dbReference>
<organism evidence="2 3">
    <name type="scientific">Nocardioides conyzicola</name>
    <dbReference type="NCBI Taxonomy" id="1651781"/>
    <lineage>
        <taxon>Bacteria</taxon>
        <taxon>Bacillati</taxon>
        <taxon>Actinomycetota</taxon>
        <taxon>Actinomycetes</taxon>
        <taxon>Propionibacteriales</taxon>
        <taxon>Nocardioidaceae</taxon>
        <taxon>Nocardioides</taxon>
    </lineage>
</organism>
<proteinExistence type="predicted"/>
<dbReference type="Pfam" id="PF11716">
    <property type="entry name" value="MDMPI_N"/>
    <property type="match status" value="1"/>
</dbReference>
<evidence type="ECO:0000313" key="2">
    <source>
        <dbReference type="EMBL" id="GAA4705850.1"/>
    </source>
</evidence>